<dbReference type="GO" id="GO:0003677">
    <property type="term" value="F:DNA binding"/>
    <property type="evidence" value="ECO:0007669"/>
    <property type="project" value="UniProtKB-KW"/>
</dbReference>
<evidence type="ECO:0000313" key="8">
    <source>
        <dbReference type="EMBL" id="KAE8385877.1"/>
    </source>
</evidence>
<dbReference type="InterPro" id="IPR036864">
    <property type="entry name" value="Zn2-C6_fun-type_DNA-bd_sf"/>
</dbReference>
<dbReference type="PANTHER" id="PTHR47654:SF1">
    <property type="entry name" value="ZN(II)2CYS6 TRANSCRIPTION FACTOR (EUROFUNG)"/>
    <property type="match status" value="1"/>
</dbReference>
<dbReference type="Pfam" id="PF00172">
    <property type="entry name" value="Zn_clus"/>
    <property type="match status" value="1"/>
</dbReference>
<evidence type="ECO:0000256" key="1">
    <source>
        <dbReference type="ARBA" id="ARBA00022723"/>
    </source>
</evidence>
<dbReference type="PANTHER" id="PTHR47654">
    <property type="entry name" value="ZN(II)2CYS6 TRANSCRIPTION FACTOR (EUROFUNG)-RELATED"/>
    <property type="match status" value="1"/>
</dbReference>
<dbReference type="InterPro" id="IPR001138">
    <property type="entry name" value="Zn2Cys6_DnaBD"/>
</dbReference>
<dbReference type="InterPro" id="IPR053230">
    <property type="entry name" value="Trans_reg_galc"/>
</dbReference>
<feature type="region of interest" description="Disordered" evidence="6">
    <location>
        <begin position="102"/>
        <end position="149"/>
    </location>
</feature>
<dbReference type="Gene3D" id="4.10.240.10">
    <property type="entry name" value="Zn(2)-C6 fungal-type DNA-binding domain"/>
    <property type="match status" value="1"/>
</dbReference>
<dbReference type="EMBL" id="ML735323">
    <property type="protein sequence ID" value="KAE8385877.1"/>
    <property type="molecule type" value="Genomic_DNA"/>
</dbReference>
<keyword evidence="2" id="KW-0805">Transcription regulation</keyword>
<proteinExistence type="predicted"/>
<dbReference type="OrthoDB" id="5296287at2759"/>
<keyword evidence="4" id="KW-0804">Transcription</keyword>
<keyword evidence="3" id="KW-0238">DNA-binding</keyword>
<dbReference type="GO" id="GO:0000981">
    <property type="term" value="F:DNA-binding transcription factor activity, RNA polymerase II-specific"/>
    <property type="evidence" value="ECO:0007669"/>
    <property type="project" value="InterPro"/>
</dbReference>
<organism evidence="8">
    <name type="scientific">Petromyces alliaceus</name>
    <name type="common">Aspergillus alliaceus</name>
    <dbReference type="NCBI Taxonomy" id="209559"/>
    <lineage>
        <taxon>Eukaryota</taxon>
        <taxon>Fungi</taxon>
        <taxon>Dikarya</taxon>
        <taxon>Ascomycota</taxon>
        <taxon>Pezizomycotina</taxon>
        <taxon>Eurotiomycetes</taxon>
        <taxon>Eurotiomycetidae</taxon>
        <taxon>Eurotiales</taxon>
        <taxon>Aspergillaceae</taxon>
        <taxon>Aspergillus</taxon>
        <taxon>Aspergillus subgen. Circumdati</taxon>
    </lineage>
</organism>
<dbReference type="AlphaFoldDB" id="A0A5N7BWK8"/>
<dbReference type="GO" id="GO:0006351">
    <property type="term" value="P:DNA-templated transcription"/>
    <property type="evidence" value="ECO:0007669"/>
    <property type="project" value="InterPro"/>
</dbReference>
<name>A0A5N7BWK8_PETAA</name>
<dbReference type="Proteomes" id="UP000326877">
    <property type="component" value="Unassembled WGS sequence"/>
</dbReference>
<dbReference type="GO" id="GO:0008270">
    <property type="term" value="F:zinc ion binding"/>
    <property type="evidence" value="ECO:0007669"/>
    <property type="project" value="InterPro"/>
</dbReference>
<dbReference type="SMART" id="SM00906">
    <property type="entry name" value="Fungal_trans"/>
    <property type="match status" value="1"/>
</dbReference>
<keyword evidence="5" id="KW-0539">Nucleus</keyword>
<dbReference type="GO" id="GO:0009893">
    <property type="term" value="P:positive regulation of metabolic process"/>
    <property type="evidence" value="ECO:0007669"/>
    <property type="project" value="UniProtKB-ARBA"/>
</dbReference>
<protein>
    <submittedName>
        <fullName evidence="8">Fungal-specific transcription factor domain-containing protein</fullName>
    </submittedName>
</protein>
<sequence length="695" mass="78928">MASKVPIPKVPTAHEQQHRPNRVRLACQNCREHKAKCSGHRPKCDRCRRVGLICSYPESQRQTIERQLAALTDQVHIYRDLLREICPRLDAASTRRVEDVLSTGTSDNNASLDNLLPTLSQSRSRDGPDSIHSKANPLESATDFTEEDFNRDGKAQATGFLGEHSSIFWLYWIKREAEQARLSMEDVCFTPHHQQNRQGFVNSVNYSLDDADLQLMDGIDALQVPPQQTADDLIQSYFEFAHPSFPIISRILFLTQYNTFYSRPHVRPGRKWLAVLNLVFAIAARYHQLVQWNNPGHESNHLLYFSRAWNLCLSDSLTGHPDPQQVQVEGLASFYLMSVGHANRAWRMCCLSISSAIAMGLHLRNENSGIPVVSKENRYFVWWSLYTLGITLSIVTGRGPSINYHFMTTPLPIPFQDQMLWDIDSLSLIKDYRAIGQLTRPQELNDQGNDVSECAATTLPAVDSVFASFDRSSVGQTPQGGRKIAPNESLYFLYFVELTLFTQESIGSLYAPAAVRRPWANREAFIIINNKKVETWSHQLPPEYQFQRIEPGQAHVRQSVSLAFCYYSCKILLLQPCLRRLSNNSSEACKSLAASCVEAASLMLRLLPDHPDTSWLYTVAPWWCALHYIMQSTSVLLMKLCKLGADGPDPSETVRSSVRKALYWLREMSARDPSAERAWQICEHIVALYFPSLLD</sequence>
<reference evidence="8" key="1">
    <citation type="submission" date="2019-04" db="EMBL/GenBank/DDBJ databases">
        <title>Friends and foes A comparative genomics studyof 23 Aspergillus species from section Flavi.</title>
        <authorList>
            <consortium name="DOE Joint Genome Institute"/>
            <person name="Kjaerbolling I."/>
            <person name="Vesth T."/>
            <person name="Frisvad J.C."/>
            <person name="Nybo J.L."/>
            <person name="Theobald S."/>
            <person name="Kildgaard S."/>
            <person name="Isbrandt T."/>
            <person name="Kuo A."/>
            <person name="Sato A."/>
            <person name="Lyhne E.K."/>
            <person name="Kogle M.E."/>
            <person name="Wiebenga A."/>
            <person name="Kun R.S."/>
            <person name="Lubbers R.J."/>
            <person name="Makela M.R."/>
            <person name="Barry K."/>
            <person name="Chovatia M."/>
            <person name="Clum A."/>
            <person name="Daum C."/>
            <person name="Haridas S."/>
            <person name="He G."/>
            <person name="LaButti K."/>
            <person name="Lipzen A."/>
            <person name="Mondo S."/>
            <person name="Riley R."/>
            <person name="Salamov A."/>
            <person name="Simmons B.A."/>
            <person name="Magnuson J.K."/>
            <person name="Henrissat B."/>
            <person name="Mortensen U.H."/>
            <person name="Larsen T.O."/>
            <person name="Devries R.P."/>
            <person name="Grigoriev I.V."/>
            <person name="Machida M."/>
            <person name="Baker S.E."/>
            <person name="Andersen M.R."/>
        </authorList>
    </citation>
    <scope>NUCLEOTIDE SEQUENCE [LARGE SCALE GENOMIC DNA]</scope>
    <source>
        <strain evidence="8">IBT 14317</strain>
    </source>
</reference>
<evidence type="ECO:0000256" key="6">
    <source>
        <dbReference type="SAM" id="MobiDB-lite"/>
    </source>
</evidence>
<evidence type="ECO:0000259" key="7">
    <source>
        <dbReference type="PROSITE" id="PS50048"/>
    </source>
</evidence>
<dbReference type="SMART" id="SM00066">
    <property type="entry name" value="GAL4"/>
    <property type="match status" value="1"/>
</dbReference>
<keyword evidence="1" id="KW-0479">Metal-binding</keyword>
<feature type="compositionally biased region" description="Polar residues" evidence="6">
    <location>
        <begin position="102"/>
        <end position="122"/>
    </location>
</feature>
<dbReference type="PROSITE" id="PS00463">
    <property type="entry name" value="ZN2_CY6_FUNGAL_1"/>
    <property type="match status" value="1"/>
</dbReference>
<feature type="domain" description="Zn(2)-C6 fungal-type" evidence="7">
    <location>
        <begin position="26"/>
        <end position="56"/>
    </location>
</feature>
<gene>
    <name evidence="8" type="ORF">BDV23DRAFT_175872</name>
</gene>
<dbReference type="Pfam" id="PF04082">
    <property type="entry name" value="Fungal_trans"/>
    <property type="match status" value="1"/>
</dbReference>
<feature type="compositionally biased region" description="Basic and acidic residues" evidence="6">
    <location>
        <begin position="123"/>
        <end position="132"/>
    </location>
</feature>
<evidence type="ECO:0000256" key="4">
    <source>
        <dbReference type="ARBA" id="ARBA00023163"/>
    </source>
</evidence>
<dbReference type="InterPro" id="IPR007219">
    <property type="entry name" value="XnlR_reg_dom"/>
</dbReference>
<dbReference type="CDD" id="cd00067">
    <property type="entry name" value="GAL4"/>
    <property type="match status" value="1"/>
</dbReference>
<evidence type="ECO:0000256" key="5">
    <source>
        <dbReference type="ARBA" id="ARBA00023242"/>
    </source>
</evidence>
<accession>A0A5N7BWK8</accession>
<dbReference type="SUPFAM" id="SSF57701">
    <property type="entry name" value="Zn2/Cys6 DNA-binding domain"/>
    <property type="match status" value="1"/>
</dbReference>
<dbReference type="PROSITE" id="PS50048">
    <property type="entry name" value="ZN2_CY6_FUNGAL_2"/>
    <property type="match status" value="1"/>
</dbReference>
<evidence type="ECO:0000256" key="3">
    <source>
        <dbReference type="ARBA" id="ARBA00023125"/>
    </source>
</evidence>
<evidence type="ECO:0000256" key="2">
    <source>
        <dbReference type="ARBA" id="ARBA00023015"/>
    </source>
</evidence>
<dbReference type="CDD" id="cd12148">
    <property type="entry name" value="fungal_TF_MHR"/>
    <property type="match status" value="1"/>
</dbReference>